<proteinExistence type="predicted"/>
<organism evidence="2 3">
    <name type="scientific">Bremerella cremea</name>
    <dbReference type="NCBI Taxonomy" id="1031537"/>
    <lineage>
        <taxon>Bacteria</taxon>
        <taxon>Pseudomonadati</taxon>
        <taxon>Planctomycetota</taxon>
        <taxon>Planctomycetia</taxon>
        <taxon>Pirellulales</taxon>
        <taxon>Pirellulaceae</taxon>
        <taxon>Bremerella</taxon>
    </lineage>
</organism>
<reference evidence="2 3" key="1">
    <citation type="submission" date="2018-07" db="EMBL/GenBank/DDBJ databases">
        <title>Comparative genomes isolates from brazilian mangrove.</title>
        <authorList>
            <person name="De Araujo J.E."/>
            <person name="Taketani R.G."/>
            <person name="Silva M.C.P."/>
            <person name="Lourenco M.V."/>
            <person name="Oliveira V.M."/>
            <person name="Andreote F.D."/>
        </authorList>
    </citation>
    <scope>NUCLEOTIDE SEQUENCE [LARGE SCALE GENOMIC DNA]</scope>
    <source>
        <strain evidence="2 3">HEX PRIS-MGV</strain>
    </source>
</reference>
<dbReference type="InterPro" id="IPR010496">
    <property type="entry name" value="AL/BT2_dom"/>
</dbReference>
<gene>
    <name evidence="2" type="ORF">DTL42_04120</name>
</gene>
<comment type="caution">
    <text evidence="2">The sequence shown here is derived from an EMBL/GenBank/DDBJ whole genome shotgun (WGS) entry which is preliminary data.</text>
</comment>
<dbReference type="Pfam" id="PF06439">
    <property type="entry name" value="3keto-disac_hyd"/>
    <property type="match status" value="1"/>
</dbReference>
<protein>
    <submittedName>
        <fullName evidence="2">DUF1080 domain-containing protein</fullName>
    </submittedName>
</protein>
<dbReference type="EMBL" id="QPEX01000010">
    <property type="protein sequence ID" value="RCS54339.1"/>
    <property type="molecule type" value="Genomic_DNA"/>
</dbReference>
<sequence length="273" mass="29986">MPHELRLYPPQLSSAVASMPRIRICLLVLSLLPFAVAHAIAEDFQPTQNPLPVPPPAGAIILLSETTNAFLGKTGSPIDWPNENGVLTSTKGNARSNHIVSQLHFRDADIHVEFMLPEKGSGNSGIYIHGNYELQILNSAGKEKLDQGDMGAVYGFAPALVNAAKAPGEWQVYDIRYRAPRRDAAGKIVAEGQITAWLNGQKVQDGTKLSEPRSSYHPFRYKTTPYLDAIAAKQLKTSVGPVFLQDHDNPVKFRNVWVKPLDDQALTYEPSPN</sequence>
<evidence type="ECO:0000313" key="3">
    <source>
        <dbReference type="Proteomes" id="UP000253562"/>
    </source>
</evidence>
<evidence type="ECO:0000313" key="2">
    <source>
        <dbReference type="EMBL" id="RCS54339.1"/>
    </source>
</evidence>
<dbReference type="GO" id="GO:0016787">
    <property type="term" value="F:hydrolase activity"/>
    <property type="evidence" value="ECO:0007669"/>
    <property type="project" value="InterPro"/>
</dbReference>
<feature type="domain" description="3-keto-alpha-glucoside-1,2-lyase/3-keto-2-hydroxy-glucal hydratase" evidence="1">
    <location>
        <begin position="77"/>
        <end position="259"/>
    </location>
</feature>
<dbReference type="Proteomes" id="UP000253562">
    <property type="component" value="Unassembled WGS sequence"/>
</dbReference>
<dbReference type="AlphaFoldDB" id="A0A368KVE6"/>
<name>A0A368KVE6_9BACT</name>
<evidence type="ECO:0000259" key="1">
    <source>
        <dbReference type="Pfam" id="PF06439"/>
    </source>
</evidence>
<accession>A0A368KVE6</accession>
<dbReference type="Gene3D" id="2.60.120.560">
    <property type="entry name" value="Exo-inulinase, domain 1"/>
    <property type="match status" value="1"/>
</dbReference>